<dbReference type="InterPro" id="IPR001969">
    <property type="entry name" value="Aspartic_peptidase_AS"/>
</dbReference>
<dbReference type="GO" id="GO:0004190">
    <property type="term" value="F:aspartic-type endopeptidase activity"/>
    <property type="evidence" value="ECO:0007669"/>
    <property type="project" value="UniProtKB-KW"/>
</dbReference>
<dbReference type="Gene3D" id="2.40.70.10">
    <property type="entry name" value="Acid Proteases"/>
    <property type="match status" value="1"/>
</dbReference>
<dbReference type="PROSITE" id="PS00141">
    <property type="entry name" value="ASP_PROTEASE"/>
    <property type="match status" value="1"/>
</dbReference>
<keyword evidence="14" id="KW-1185">Reference proteome</keyword>
<reference evidence="13 14" key="1">
    <citation type="submission" date="2022-09" db="EMBL/GenBank/DDBJ databases">
        <authorList>
            <person name="Palmer J.M."/>
        </authorList>
    </citation>
    <scope>NUCLEOTIDE SEQUENCE [LARGE SCALE GENOMIC DNA]</scope>
    <source>
        <strain evidence="13 14">DSM 7382</strain>
    </source>
</reference>
<evidence type="ECO:0000256" key="1">
    <source>
        <dbReference type="ARBA" id="ARBA00004236"/>
    </source>
</evidence>
<evidence type="ECO:0000256" key="11">
    <source>
        <dbReference type="SAM" id="MobiDB-lite"/>
    </source>
</evidence>
<dbReference type="PANTHER" id="PTHR47966:SF75">
    <property type="entry name" value="ENDOPEPTIDASE (CTSD), PUTATIVE (AFU_ORTHOLOGUE AFUA_4G07040)-RELATED"/>
    <property type="match status" value="1"/>
</dbReference>
<keyword evidence="7" id="KW-0472">Membrane</keyword>
<organism evidence="13 14">
    <name type="scientific">Cerrena zonata</name>
    <dbReference type="NCBI Taxonomy" id="2478898"/>
    <lineage>
        <taxon>Eukaryota</taxon>
        <taxon>Fungi</taxon>
        <taxon>Dikarya</taxon>
        <taxon>Basidiomycota</taxon>
        <taxon>Agaricomycotina</taxon>
        <taxon>Agaricomycetes</taxon>
        <taxon>Polyporales</taxon>
        <taxon>Cerrenaceae</taxon>
        <taxon>Cerrena</taxon>
    </lineage>
</organism>
<keyword evidence="5 10" id="KW-0064">Aspartyl protease</keyword>
<dbReference type="PRINTS" id="PR00792">
    <property type="entry name" value="PEPSIN"/>
</dbReference>
<keyword evidence="3" id="KW-1003">Cell membrane</keyword>
<comment type="caution">
    <text evidence="13">The sequence shown here is derived from an EMBL/GenBank/DDBJ whole genome shotgun (WGS) entry which is preliminary data.</text>
</comment>
<keyword evidence="9" id="KW-0449">Lipoprotein</keyword>
<name>A0AAW0GLW4_9APHY</name>
<dbReference type="Proteomes" id="UP001385951">
    <property type="component" value="Unassembled WGS sequence"/>
</dbReference>
<dbReference type="InterPro" id="IPR021109">
    <property type="entry name" value="Peptidase_aspartic_dom_sf"/>
</dbReference>
<dbReference type="AlphaFoldDB" id="A0AAW0GLW4"/>
<dbReference type="InterPro" id="IPR033121">
    <property type="entry name" value="PEPTIDASE_A1"/>
</dbReference>
<protein>
    <recommendedName>
        <fullName evidence="12">Peptidase A1 domain-containing protein</fullName>
    </recommendedName>
</protein>
<dbReference type="Pfam" id="PF00026">
    <property type="entry name" value="Asp"/>
    <property type="match status" value="1"/>
</dbReference>
<evidence type="ECO:0000259" key="12">
    <source>
        <dbReference type="PROSITE" id="PS51767"/>
    </source>
</evidence>
<evidence type="ECO:0000313" key="13">
    <source>
        <dbReference type="EMBL" id="KAK7690624.1"/>
    </source>
</evidence>
<evidence type="ECO:0000256" key="6">
    <source>
        <dbReference type="ARBA" id="ARBA00022801"/>
    </source>
</evidence>
<keyword evidence="8" id="KW-0325">Glycoprotein</keyword>
<proteinExistence type="inferred from homology"/>
<comment type="similarity">
    <text evidence="2 10">Belongs to the peptidase A1 family.</text>
</comment>
<comment type="subcellular location">
    <subcellularLocation>
        <location evidence="1">Cell membrane</location>
    </subcellularLocation>
</comment>
<gene>
    <name evidence="13" type="ORF">QCA50_005723</name>
</gene>
<feature type="compositionally biased region" description="Polar residues" evidence="11">
    <location>
        <begin position="1"/>
        <end position="11"/>
    </location>
</feature>
<keyword evidence="6 10" id="KW-0378">Hydrolase</keyword>
<evidence type="ECO:0000256" key="4">
    <source>
        <dbReference type="ARBA" id="ARBA00022670"/>
    </source>
</evidence>
<feature type="region of interest" description="Disordered" evidence="11">
    <location>
        <begin position="1"/>
        <end position="29"/>
    </location>
</feature>
<evidence type="ECO:0000256" key="2">
    <source>
        <dbReference type="ARBA" id="ARBA00007447"/>
    </source>
</evidence>
<dbReference type="EMBL" id="JASBNA010000006">
    <property type="protein sequence ID" value="KAK7690624.1"/>
    <property type="molecule type" value="Genomic_DNA"/>
</dbReference>
<feature type="domain" description="Peptidase A1" evidence="12">
    <location>
        <begin position="1"/>
        <end position="164"/>
    </location>
</feature>
<evidence type="ECO:0000256" key="9">
    <source>
        <dbReference type="ARBA" id="ARBA00023288"/>
    </source>
</evidence>
<evidence type="ECO:0000313" key="14">
    <source>
        <dbReference type="Proteomes" id="UP001385951"/>
    </source>
</evidence>
<feature type="compositionally biased region" description="Low complexity" evidence="11">
    <location>
        <begin position="12"/>
        <end position="26"/>
    </location>
</feature>
<evidence type="ECO:0000256" key="3">
    <source>
        <dbReference type="ARBA" id="ARBA00022475"/>
    </source>
</evidence>
<dbReference type="InterPro" id="IPR001461">
    <property type="entry name" value="Aspartic_peptidase_A1"/>
</dbReference>
<dbReference type="PANTHER" id="PTHR47966">
    <property type="entry name" value="BETA-SITE APP-CLEAVING ENZYME, ISOFORM A-RELATED"/>
    <property type="match status" value="1"/>
</dbReference>
<evidence type="ECO:0000256" key="5">
    <source>
        <dbReference type="ARBA" id="ARBA00022750"/>
    </source>
</evidence>
<keyword evidence="4 10" id="KW-0645">Protease</keyword>
<dbReference type="SUPFAM" id="SSF50630">
    <property type="entry name" value="Acid proteases"/>
    <property type="match status" value="1"/>
</dbReference>
<dbReference type="FunFam" id="2.40.70.10:FF:000060">
    <property type="entry name" value="Aspartic-type endopeptidase ctsD"/>
    <property type="match status" value="1"/>
</dbReference>
<dbReference type="GO" id="GO:0005886">
    <property type="term" value="C:plasma membrane"/>
    <property type="evidence" value="ECO:0007669"/>
    <property type="project" value="UniProtKB-SubCell"/>
</dbReference>
<accession>A0AAW0GLW4</accession>
<sequence length="167" mass="17026">MVRSLSVVSIQPSSTPKPSSPSTTSTQDGFWEGAMSVTVDGQAVGLNGRTAILDTGTTLVIAPPADAAAVHAAIPGAKSDGQGGFTVPCTTTASVALTFSGQTFDINPQDLLFAPVDVNDLQGDCISGISSGQIGGAQQWLVGDVFLKNAYFSHDVTKNSISLAKLV</sequence>
<dbReference type="GO" id="GO:0006508">
    <property type="term" value="P:proteolysis"/>
    <property type="evidence" value="ECO:0007669"/>
    <property type="project" value="UniProtKB-KW"/>
</dbReference>
<evidence type="ECO:0000256" key="7">
    <source>
        <dbReference type="ARBA" id="ARBA00023136"/>
    </source>
</evidence>
<evidence type="ECO:0000256" key="8">
    <source>
        <dbReference type="ARBA" id="ARBA00023180"/>
    </source>
</evidence>
<evidence type="ECO:0000256" key="10">
    <source>
        <dbReference type="RuleBase" id="RU000454"/>
    </source>
</evidence>
<dbReference type="PROSITE" id="PS51767">
    <property type="entry name" value="PEPTIDASE_A1"/>
    <property type="match status" value="1"/>
</dbReference>